<evidence type="ECO:0000259" key="7">
    <source>
        <dbReference type="Pfam" id="PF03633"/>
    </source>
</evidence>
<dbReference type="GO" id="GO:0030246">
    <property type="term" value="F:carbohydrate binding"/>
    <property type="evidence" value="ECO:0007669"/>
    <property type="project" value="InterPro"/>
</dbReference>
<dbReference type="InterPro" id="IPR005194">
    <property type="entry name" value="Glyco_hydro_65_C"/>
</dbReference>
<dbReference type="Proteomes" id="UP001217500">
    <property type="component" value="Chromosome"/>
</dbReference>
<dbReference type="InterPro" id="IPR005196">
    <property type="entry name" value="Glyco_hydro_65_N"/>
</dbReference>
<evidence type="ECO:0000256" key="2">
    <source>
        <dbReference type="ARBA" id="ARBA00022676"/>
    </source>
</evidence>
<comment type="similarity">
    <text evidence="1">Belongs to the glycosyl hydrolase 65 family.</text>
</comment>
<dbReference type="InterPro" id="IPR037018">
    <property type="entry name" value="GH65_N"/>
</dbReference>
<feature type="domain" description="Glycoside hydrolase family 65 central catalytic" evidence="6">
    <location>
        <begin position="336"/>
        <end position="700"/>
    </location>
</feature>
<feature type="active site" description="Proton donor" evidence="4">
    <location>
        <position position="500"/>
    </location>
</feature>
<dbReference type="EMBL" id="CP116805">
    <property type="protein sequence ID" value="WCL55268.1"/>
    <property type="molecule type" value="Genomic_DNA"/>
</dbReference>
<name>A0AAE9XQ81_9PROT</name>
<dbReference type="AlphaFoldDB" id="A0AAE9XQ81"/>
<dbReference type="KEGG" id="gso:PH603_05795"/>
<feature type="binding site" evidence="5">
    <location>
        <begin position="370"/>
        <end position="371"/>
    </location>
    <ligand>
        <name>substrate</name>
    </ligand>
</feature>
<feature type="binding site" evidence="5">
    <location>
        <begin position="612"/>
        <end position="613"/>
    </location>
    <ligand>
        <name>substrate</name>
    </ligand>
</feature>
<dbReference type="Gene3D" id="1.50.10.10">
    <property type="match status" value="1"/>
</dbReference>
<sequence length="781" mass="85641">MQPAGKKATGSVPPSDPWFIREERFDAAGLAVQESLFALAGGYLGTRGTFEEPVAPDIKSIEGTYLNGVYFREPIHYDEGAFGFATHNNKMVLVPNGKAINLSACGESFVHGTSEATDFSRSLDLRSGRLSRTTRWKLTGGRSFDIRTERLVSLTRRGLMAITYSVTSFDYDGAVTLTSTLDAAYGGTDRAGDPRAGQLSITDCLTPMDSGTDTDGSFFLHRIKDSDTLVATAACHMVEGADATITPAATPHVEGQRFDLHLAPGQTVTLTKFVQYDHGPLAEAEALDTRTRNALAAAARDGFDKLAVEQEAELATFWADAGIEINGAPDLAEALRFNMFHLYQSAGRNGMSSIAAKGLTGHGYDGHYFWDSEIYVVPFFTATRPAIARAMLEYRYRHLDQARARARTMAHKRGALFPWRTIGGEECSSYFPAGTAQYHINAAIAYATIQYIEVTGDMDFAAGMGAELLIETARLWLEAGHFSAHDGGRFCIHEVTGPDEYSAMADNNFYTNAMARHHLEGAVRIMGRLAKDAPDAYATLADRLSFASEELGEWSEAAAKMNLPYDMKLGIHAQDDTFLNRPVWDFDGTPADKYPLLLNFHPLTIYRHQVLKQADVVLAMVLLSDRFTMEEKRRNLAYYEPITTHDSTLSTCIYAVANAELGNRDAAYKLFMETCRMDLDNLHGNTHYGVHAACMAGSWMGVANGFAGLRFERGTPAFRPGLPSDWQDYRFALRARGCGLAVSVATAGTTYELTDGESLTLRHYGKDHTIMAGQPLTLPNA</sequence>
<evidence type="ECO:0000259" key="6">
    <source>
        <dbReference type="Pfam" id="PF03632"/>
    </source>
</evidence>
<dbReference type="GO" id="GO:0005975">
    <property type="term" value="P:carbohydrate metabolic process"/>
    <property type="evidence" value="ECO:0007669"/>
    <property type="project" value="InterPro"/>
</dbReference>
<dbReference type="SUPFAM" id="SSF74650">
    <property type="entry name" value="Galactose mutarotase-like"/>
    <property type="match status" value="1"/>
</dbReference>
<evidence type="ECO:0000256" key="3">
    <source>
        <dbReference type="ARBA" id="ARBA00022679"/>
    </source>
</evidence>
<gene>
    <name evidence="9" type="ORF">PH603_05795</name>
</gene>
<dbReference type="Gene3D" id="2.70.98.40">
    <property type="entry name" value="Glycoside hydrolase, family 65, N-terminal domain"/>
    <property type="match status" value="1"/>
</dbReference>
<evidence type="ECO:0000256" key="1">
    <source>
        <dbReference type="ARBA" id="ARBA00006768"/>
    </source>
</evidence>
<dbReference type="InterPro" id="IPR017045">
    <property type="entry name" value="Malt_Pase/Glycosyl_Hdrlase"/>
</dbReference>
<dbReference type="GO" id="GO:0004553">
    <property type="term" value="F:hydrolase activity, hydrolyzing O-glycosyl compounds"/>
    <property type="evidence" value="ECO:0007669"/>
    <property type="project" value="TreeGrafter"/>
</dbReference>
<dbReference type="InterPro" id="IPR012341">
    <property type="entry name" value="6hp_glycosidase-like_sf"/>
</dbReference>
<dbReference type="GO" id="GO:0016757">
    <property type="term" value="F:glycosyltransferase activity"/>
    <property type="evidence" value="ECO:0007669"/>
    <property type="project" value="UniProtKB-KW"/>
</dbReference>
<evidence type="ECO:0000256" key="5">
    <source>
        <dbReference type="PIRSR" id="PIRSR036289-51"/>
    </source>
</evidence>
<dbReference type="Pfam" id="PF03632">
    <property type="entry name" value="Glyco_hydro_65m"/>
    <property type="match status" value="1"/>
</dbReference>
<dbReference type="Pfam" id="PF03636">
    <property type="entry name" value="Glyco_hydro_65N"/>
    <property type="match status" value="1"/>
</dbReference>
<keyword evidence="10" id="KW-1185">Reference proteome</keyword>
<keyword evidence="9" id="KW-0378">Hydrolase</keyword>
<dbReference type="Pfam" id="PF03633">
    <property type="entry name" value="Glyco_hydro_65C"/>
    <property type="match status" value="1"/>
</dbReference>
<keyword evidence="3" id="KW-0808">Transferase</keyword>
<accession>A0AAE9XQ81</accession>
<feature type="domain" description="Glycoside hydrolase family 65 N-terminal" evidence="8">
    <location>
        <begin position="22"/>
        <end position="276"/>
    </location>
</feature>
<dbReference type="Gene3D" id="2.60.420.10">
    <property type="entry name" value="Maltose phosphorylase, domain 3"/>
    <property type="match status" value="1"/>
</dbReference>
<protein>
    <submittedName>
        <fullName evidence="9">Glycosyl hydrolase family 65 protein</fullName>
    </submittedName>
</protein>
<evidence type="ECO:0000313" key="10">
    <source>
        <dbReference type="Proteomes" id="UP001217500"/>
    </source>
</evidence>
<feature type="domain" description="Glycoside hydrolase family 65 C-terminal" evidence="7">
    <location>
        <begin position="709"/>
        <end position="769"/>
    </location>
</feature>
<evidence type="ECO:0000259" key="8">
    <source>
        <dbReference type="Pfam" id="PF03636"/>
    </source>
</evidence>
<dbReference type="PANTHER" id="PTHR11051:SF8">
    <property type="entry name" value="PROTEIN-GLUCOSYLGALACTOSYLHYDROXYLYSINE GLUCOSIDASE"/>
    <property type="match status" value="1"/>
</dbReference>
<keyword evidence="2" id="KW-0328">Glycosyltransferase</keyword>
<dbReference type="PANTHER" id="PTHR11051">
    <property type="entry name" value="GLYCOSYL HYDROLASE-RELATED"/>
    <property type="match status" value="1"/>
</dbReference>
<evidence type="ECO:0000256" key="4">
    <source>
        <dbReference type="PIRSR" id="PIRSR036289-50"/>
    </source>
</evidence>
<organism evidence="9 10">
    <name type="scientific">Gimibacter soli</name>
    <dbReference type="NCBI Taxonomy" id="3024400"/>
    <lineage>
        <taxon>Bacteria</taxon>
        <taxon>Pseudomonadati</taxon>
        <taxon>Pseudomonadota</taxon>
        <taxon>Alphaproteobacteria</taxon>
        <taxon>Kordiimonadales</taxon>
        <taxon>Temperatibacteraceae</taxon>
        <taxon>Gimibacter</taxon>
    </lineage>
</organism>
<dbReference type="RefSeq" id="WP_289505054.1">
    <property type="nucleotide sequence ID" value="NZ_CP116805.1"/>
</dbReference>
<dbReference type="PIRSF" id="PIRSF036289">
    <property type="entry name" value="Glycosyl_hydrolase_malt_phosph"/>
    <property type="match status" value="1"/>
</dbReference>
<dbReference type="InterPro" id="IPR011013">
    <property type="entry name" value="Gal_mutarotase_sf_dom"/>
</dbReference>
<reference evidence="9" key="1">
    <citation type="submission" date="2023-01" db="EMBL/GenBank/DDBJ databases">
        <title>The genome sequence of Kordiimonadaceae bacterium 6D33.</title>
        <authorList>
            <person name="Liu Y."/>
        </authorList>
    </citation>
    <scope>NUCLEOTIDE SEQUENCE</scope>
    <source>
        <strain evidence="9">6D33</strain>
    </source>
</reference>
<dbReference type="InterPro" id="IPR008928">
    <property type="entry name" value="6-hairpin_glycosidase_sf"/>
</dbReference>
<evidence type="ECO:0000313" key="9">
    <source>
        <dbReference type="EMBL" id="WCL55268.1"/>
    </source>
</evidence>
<dbReference type="InterPro" id="IPR005195">
    <property type="entry name" value="Glyco_hydro_65_M"/>
</dbReference>
<dbReference type="SUPFAM" id="SSF48208">
    <property type="entry name" value="Six-hairpin glycosidases"/>
    <property type="match status" value="1"/>
</dbReference>
<proteinExistence type="inferred from homology"/>